<dbReference type="GO" id="GO:0005829">
    <property type="term" value="C:cytosol"/>
    <property type="evidence" value="ECO:0007669"/>
    <property type="project" value="TreeGrafter"/>
</dbReference>
<dbReference type="EC" id="2.7.2.1" evidence="9"/>
<keyword evidence="12" id="KW-1185">Reference proteome</keyword>
<dbReference type="PRINTS" id="PR00471">
    <property type="entry name" value="ACETATEKNASE"/>
</dbReference>
<feature type="binding site" evidence="9">
    <location>
        <position position="375"/>
    </location>
    <ligand>
        <name>Mg(2+)</name>
        <dbReference type="ChEBI" id="CHEBI:18420"/>
    </ligand>
</feature>
<feature type="binding site" evidence="9">
    <location>
        <position position="9"/>
    </location>
    <ligand>
        <name>Mg(2+)</name>
        <dbReference type="ChEBI" id="CHEBI:18420"/>
    </ligand>
</feature>
<feature type="binding site" evidence="9">
    <location>
        <position position="16"/>
    </location>
    <ligand>
        <name>ATP</name>
        <dbReference type="ChEBI" id="CHEBI:30616"/>
    </ligand>
</feature>
<comment type="subcellular location">
    <subcellularLocation>
        <location evidence="9">Cytoplasm</location>
    </subcellularLocation>
</comment>
<dbReference type="RefSeq" id="WP_253472734.1">
    <property type="nucleotide sequence ID" value="NZ_JALJXV010000001.1"/>
</dbReference>
<organism evidence="11 12">
    <name type="scientific">Natronocella acetinitrilica</name>
    <dbReference type="NCBI Taxonomy" id="414046"/>
    <lineage>
        <taxon>Bacteria</taxon>
        <taxon>Pseudomonadati</taxon>
        <taxon>Pseudomonadota</taxon>
        <taxon>Gammaproteobacteria</taxon>
        <taxon>Chromatiales</taxon>
        <taxon>Ectothiorhodospiraceae</taxon>
        <taxon>Natronocella</taxon>
    </lineage>
</organism>
<dbReference type="InterPro" id="IPR023865">
    <property type="entry name" value="Aliphatic_acid_kinase_CS"/>
</dbReference>
<accession>A0AAE3G002</accession>
<evidence type="ECO:0000256" key="1">
    <source>
        <dbReference type="ARBA" id="ARBA00008748"/>
    </source>
</evidence>
<name>A0AAE3G002_9GAMM</name>
<dbReference type="PIRSF" id="PIRSF000722">
    <property type="entry name" value="Acetate_prop_kin"/>
    <property type="match status" value="1"/>
</dbReference>
<keyword evidence="8 9" id="KW-0460">Magnesium</keyword>
<feature type="binding site" evidence="9">
    <location>
        <begin position="280"/>
        <end position="282"/>
    </location>
    <ligand>
        <name>ATP</name>
        <dbReference type="ChEBI" id="CHEBI:30616"/>
    </ligand>
</feature>
<comment type="catalytic activity">
    <reaction evidence="9">
        <text>acetate + ATP = acetyl phosphate + ADP</text>
        <dbReference type="Rhea" id="RHEA:11352"/>
        <dbReference type="ChEBI" id="CHEBI:22191"/>
        <dbReference type="ChEBI" id="CHEBI:30089"/>
        <dbReference type="ChEBI" id="CHEBI:30616"/>
        <dbReference type="ChEBI" id="CHEBI:456216"/>
        <dbReference type="EC" id="2.7.2.1"/>
    </reaction>
</comment>
<feature type="site" description="Transition state stabilizer" evidence="9">
    <location>
        <position position="178"/>
    </location>
</feature>
<dbReference type="InterPro" id="IPR004372">
    <property type="entry name" value="Ac/propionate_kinase"/>
</dbReference>
<dbReference type="GO" id="GO:0005524">
    <property type="term" value="F:ATP binding"/>
    <property type="evidence" value="ECO:0007669"/>
    <property type="project" value="UniProtKB-KW"/>
</dbReference>
<dbReference type="Pfam" id="PF00871">
    <property type="entry name" value="Acetate_kinase"/>
    <property type="match status" value="1"/>
</dbReference>
<dbReference type="InterPro" id="IPR000890">
    <property type="entry name" value="Aliphatic_acid_kin_short-chain"/>
</dbReference>
<comment type="caution">
    <text evidence="11">The sequence shown here is derived from an EMBL/GenBank/DDBJ whole genome shotgun (WGS) entry which is preliminary data.</text>
</comment>
<sequence length="391" mass="42371">MTEQLLVINAGSSSIKFAIYPAEAGSDQALFRGEAEGLGPDDQGGHLRIQNSGRECVLARDLDGSHESALKAMLEWLDAEVGPLAAVGHRVVHGGLRYGEPVRLNPDIMRDLEALGSLAVLHQPHNLSSVRILERQRLGLPQVACFDTAFHRTQPWEAQRFALPRKLTESGIVRYGFHGLSYEFISEYLQRHHPRLHGGRVLVAHLGNGASLCAMHNGRSMATSMGFTALDGLPMGQRCGSLDPGVVLYLINERGMSAREVEDMLYRQSGLLGMSGISHDMRALLASDDPAAAEAVQVYCYRAAREIGSLAAALQGLDGLVFTGGVGQHAAPVREGICQRLGWLGVYLDAERNAGHAGCISRDDSLPVLVIPTDEERIIARHTRRLVLGVD</sequence>
<dbReference type="EMBL" id="JALJXV010000001">
    <property type="protein sequence ID" value="MCP1673045.1"/>
    <property type="molecule type" value="Genomic_DNA"/>
</dbReference>
<dbReference type="HAMAP" id="MF_00020">
    <property type="entry name" value="Acetate_kinase"/>
    <property type="match status" value="1"/>
</dbReference>
<dbReference type="GO" id="GO:0006085">
    <property type="term" value="P:acetyl-CoA biosynthetic process"/>
    <property type="evidence" value="ECO:0007669"/>
    <property type="project" value="UniProtKB-UniRule"/>
</dbReference>
<keyword evidence="6 9" id="KW-0418">Kinase</keyword>
<comment type="function">
    <text evidence="9">Catalyzes the formation of acetyl phosphate from acetate and ATP. Can also catalyze the reverse reaction.</text>
</comment>
<evidence type="ECO:0000256" key="6">
    <source>
        <dbReference type="ARBA" id="ARBA00022777"/>
    </source>
</evidence>
<dbReference type="NCBIfam" id="TIGR00016">
    <property type="entry name" value="ackA"/>
    <property type="match status" value="1"/>
</dbReference>
<keyword evidence="3 9" id="KW-0808">Transferase</keyword>
<evidence type="ECO:0000256" key="10">
    <source>
        <dbReference type="RuleBase" id="RU003835"/>
    </source>
</evidence>
<evidence type="ECO:0000256" key="3">
    <source>
        <dbReference type="ARBA" id="ARBA00022679"/>
    </source>
</evidence>
<dbReference type="AlphaFoldDB" id="A0AAE3G002"/>
<feature type="binding site" evidence="9">
    <location>
        <position position="90"/>
    </location>
    <ligand>
        <name>substrate</name>
    </ligand>
</feature>
<dbReference type="Proteomes" id="UP001205843">
    <property type="component" value="Unassembled WGS sequence"/>
</dbReference>
<comment type="cofactor">
    <cofactor evidence="9">
        <name>Mg(2+)</name>
        <dbReference type="ChEBI" id="CHEBI:18420"/>
    </cofactor>
    <cofactor evidence="9">
        <name>Mn(2+)</name>
        <dbReference type="ChEBI" id="CHEBI:29035"/>
    </cofactor>
    <text evidence="9">Mg(2+). Can also accept Mn(2+).</text>
</comment>
<proteinExistence type="inferred from homology"/>
<dbReference type="InterPro" id="IPR043129">
    <property type="entry name" value="ATPase_NBD"/>
</dbReference>
<evidence type="ECO:0000313" key="12">
    <source>
        <dbReference type="Proteomes" id="UP001205843"/>
    </source>
</evidence>
<comment type="caution">
    <text evidence="9">Lacks conserved residue(s) required for the propagation of feature annotation.</text>
</comment>
<feature type="site" description="Transition state stabilizer" evidence="9">
    <location>
        <position position="238"/>
    </location>
</feature>
<dbReference type="GO" id="GO:0008776">
    <property type="term" value="F:acetate kinase activity"/>
    <property type="evidence" value="ECO:0007669"/>
    <property type="project" value="UniProtKB-UniRule"/>
</dbReference>
<dbReference type="GO" id="GO:0006083">
    <property type="term" value="P:acetate metabolic process"/>
    <property type="evidence" value="ECO:0007669"/>
    <property type="project" value="TreeGrafter"/>
</dbReference>
<feature type="binding site" evidence="9">
    <location>
        <begin position="205"/>
        <end position="209"/>
    </location>
    <ligand>
        <name>ATP</name>
        <dbReference type="ChEBI" id="CHEBI:30616"/>
    </ligand>
</feature>
<comment type="similarity">
    <text evidence="1 9 10">Belongs to the acetokinase family.</text>
</comment>
<dbReference type="SUPFAM" id="SSF53067">
    <property type="entry name" value="Actin-like ATPase domain"/>
    <property type="match status" value="2"/>
</dbReference>
<dbReference type="PANTHER" id="PTHR21060:SF21">
    <property type="entry name" value="ACETATE KINASE"/>
    <property type="match status" value="1"/>
</dbReference>
<evidence type="ECO:0000256" key="4">
    <source>
        <dbReference type="ARBA" id="ARBA00022723"/>
    </source>
</evidence>
<reference evidence="11" key="1">
    <citation type="submission" date="2022-03" db="EMBL/GenBank/DDBJ databases">
        <title>Genomic Encyclopedia of Type Strains, Phase III (KMG-III): the genomes of soil and plant-associated and newly described type strains.</title>
        <authorList>
            <person name="Whitman W."/>
        </authorList>
    </citation>
    <scope>NUCLEOTIDE SEQUENCE</scope>
    <source>
        <strain evidence="11">ANL 6-2</strain>
    </source>
</reference>
<evidence type="ECO:0000256" key="2">
    <source>
        <dbReference type="ARBA" id="ARBA00022490"/>
    </source>
</evidence>
<evidence type="ECO:0000256" key="9">
    <source>
        <dbReference type="HAMAP-Rule" id="MF_00020"/>
    </source>
</evidence>
<dbReference type="PROSITE" id="PS01075">
    <property type="entry name" value="ACETATE_KINASE_1"/>
    <property type="match status" value="1"/>
</dbReference>
<comment type="pathway">
    <text evidence="9">Metabolic intermediate biosynthesis; acetyl-CoA biosynthesis; acetyl-CoA from acetate: step 1/2.</text>
</comment>
<keyword evidence="7 9" id="KW-0067">ATP-binding</keyword>
<evidence type="ECO:0000256" key="7">
    <source>
        <dbReference type="ARBA" id="ARBA00022840"/>
    </source>
</evidence>
<feature type="active site" description="Proton donor/acceptor" evidence="9">
    <location>
        <position position="147"/>
    </location>
</feature>
<dbReference type="PROSITE" id="PS01076">
    <property type="entry name" value="ACETATE_KINASE_2"/>
    <property type="match status" value="1"/>
</dbReference>
<gene>
    <name evidence="9" type="primary">ackA</name>
    <name evidence="11" type="ORF">J2T57_000137</name>
</gene>
<evidence type="ECO:0000256" key="5">
    <source>
        <dbReference type="ARBA" id="ARBA00022741"/>
    </source>
</evidence>
<comment type="subunit">
    <text evidence="9">Homodimer.</text>
</comment>
<protein>
    <recommendedName>
        <fullName evidence="9">Acetate kinase</fullName>
        <ecNumber evidence="9">2.7.2.1</ecNumber>
    </recommendedName>
    <alternativeName>
        <fullName evidence="9">Acetokinase</fullName>
    </alternativeName>
</protein>
<evidence type="ECO:0000256" key="8">
    <source>
        <dbReference type="ARBA" id="ARBA00022842"/>
    </source>
</evidence>
<dbReference type="PANTHER" id="PTHR21060">
    <property type="entry name" value="ACETATE KINASE"/>
    <property type="match status" value="1"/>
</dbReference>
<dbReference type="Gene3D" id="3.30.420.40">
    <property type="match status" value="2"/>
</dbReference>
<keyword evidence="2 9" id="KW-0963">Cytoplasm</keyword>
<keyword evidence="5 9" id="KW-0547">Nucleotide-binding</keyword>
<keyword evidence="4 9" id="KW-0479">Metal-binding</keyword>
<dbReference type="GO" id="GO:0000287">
    <property type="term" value="F:magnesium ion binding"/>
    <property type="evidence" value="ECO:0007669"/>
    <property type="project" value="UniProtKB-UniRule"/>
</dbReference>
<evidence type="ECO:0000313" key="11">
    <source>
        <dbReference type="EMBL" id="MCP1673045.1"/>
    </source>
</evidence>